<dbReference type="InterPro" id="IPR048281">
    <property type="entry name" value="COA6_fun"/>
</dbReference>
<dbReference type="SUPFAM" id="SSF47694">
    <property type="entry name" value="Cytochrome c oxidase subunit h"/>
    <property type="match status" value="1"/>
</dbReference>
<comment type="similarity">
    <text evidence="2">Belongs to the cytochrome c oxidase subunit 6B family.</text>
</comment>
<dbReference type="PANTHER" id="PTHR47677:SF1">
    <property type="entry name" value="CYTOCHROME C OXIDASE ASSEMBLY FACTOR 6"/>
    <property type="match status" value="1"/>
</dbReference>
<comment type="subcellular location">
    <subcellularLocation>
        <location evidence="1">Mitochondrion</location>
    </subcellularLocation>
</comment>
<dbReference type="Proteomes" id="UP001153365">
    <property type="component" value="Unassembled WGS sequence"/>
</dbReference>
<reference evidence="6" key="1">
    <citation type="submission" date="2022-06" db="EMBL/GenBank/DDBJ databases">
        <authorList>
            <consortium name="SYNGENTA / RWTH Aachen University"/>
        </authorList>
    </citation>
    <scope>NUCLEOTIDE SEQUENCE</scope>
</reference>
<dbReference type="GO" id="GO:0005739">
    <property type="term" value="C:mitochondrion"/>
    <property type="evidence" value="ECO:0007669"/>
    <property type="project" value="UniProtKB-SubCell"/>
</dbReference>
<organism evidence="6 7">
    <name type="scientific">Phakopsora pachyrhizi</name>
    <name type="common">Asian soybean rust disease fungus</name>
    <dbReference type="NCBI Taxonomy" id="170000"/>
    <lineage>
        <taxon>Eukaryota</taxon>
        <taxon>Fungi</taxon>
        <taxon>Dikarya</taxon>
        <taxon>Basidiomycota</taxon>
        <taxon>Pucciniomycotina</taxon>
        <taxon>Pucciniomycetes</taxon>
        <taxon>Pucciniales</taxon>
        <taxon>Phakopsoraceae</taxon>
        <taxon>Phakopsora</taxon>
    </lineage>
</organism>
<dbReference type="AlphaFoldDB" id="A0AAV0BRG9"/>
<name>A0AAV0BRG9_PHAPC</name>
<evidence type="ECO:0000313" key="7">
    <source>
        <dbReference type="Proteomes" id="UP001153365"/>
    </source>
</evidence>
<evidence type="ECO:0000256" key="4">
    <source>
        <dbReference type="ARBA" id="ARBA00023157"/>
    </source>
</evidence>
<feature type="region of interest" description="Disordered" evidence="5">
    <location>
        <begin position="1"/>
        <end position="24"/>
    </location>
</feature>
<gene>
    <name evidence="6" type="ORF">PPACK8108_LOCUS24822</name>
</gene>
<keyword evidence="7" id="KW-1185">Reference proteome</keyword>
<evidence type="ECO:0000256" key="2">
    <source>
        <dbReference type="ARBA" id="ARBA00006425"/>
    </source>
</evidence>
<dbReference type="PANTHER" id="PTHR47677">
    <property type="entry name" value="CYTOCHROME C OXIDASE ASSEMBLY FACTOR 6"/>
    <property type="match status" value="1"/>
</dbReference>
<feature type="compositionally biased region" description="Polar residues" evidence="5">
    <location>
        <begin position="1"/>
        <end position="13"/>
    </location>
</feature>
<evidence type="ECO:0000256" key="3">
    <source>
        <dbReference type="ARBA" id="ARBA00023128"/>
    </source>
</evidence>
<keyword evidence="4" id="KW-1015">Disulfide bond</keyword>
<dbReference type="EMBL" id="CALTRL010006115">
    <property type="protein sequence ID" value="CAH7689702.1"/>
    <property type="molecule type" value="Genomic_DNA"/>
</dbReference>
<sequence length="121" mass="14049">MIFSPFSKTSSVEDSIEPPNRSKRKECWDSRDRYFDCLKKYHHNQIISSSSSSRIESSSSSSSINRYYFVPGEEDERTCGDQRKSYHLNCAKSWVDHFNKRIVNDQRSIATQLALSNNSKV</sequence>
<protein>
    <submittedName>
        <fullName evidence="6">Cytochrome oxidase c subunit VIb-domain-containing protein</fullName>
    </submittedName>
</protein>
<comment type="caution">
    <text evidence="6">The sequence shown here is derived from an EMBL/GenBank/DDBJ whole genome shotgun (WGS) entry which is preliminary data.</text>
</comment>
<dbReference type="Pfam" id="PF02297">
    <property type="entry name" value="COX6B"/>
    <property type="match status" value="1"/>
</dbReference>
<evidence type="ECO:0000313" key="6">
    <source>
        <dbReference type="EMBL" id="CAH7689702.1"/>
    </source>
</evidence>
<evidence type="ECO:0000256" key="1">
    <source>
        <dbReference type="ARBA" id="ARBA00004173"/>
    </source>
</evidence>
<dbReference type="Gene3D" id="1.10.10.140">
    <property type="entry name" value="Cytochrome c oxidase, subunit VIb"/>
    <property type="match status" value="1"/>
</dbReference>
<dbReference type="InterPro" id="IPR048280">
    <property type="entry name" value="COX6B-like"/>
</dbReference>
<accession>A0AAV0BRG9</accession>
<evidence type="ECO:0000256" key="5">
    <source>
        <dbReference type="SAM" id="MobiDB-lite"/>
    </source>
</evidence>
<keyword evidence="3" id="KW-0496">Mitochondrion</keyword>
<dbReference type="InterPro" id="IPR036549">
    <property type="entry name" value="CX6/COA6-like_sf"/>
</dbReference>
<proteinExistence type="inferred from homology"/>